<dbReference type="PANTHER" id="PTHR46199:SF3">
    <property type="entry name" value="RAC GTPASE-ACTIVATING PROTEIN 1"/>
    <property type="match status" value="1"/>
</dbReference>
<dbReference type="PROSITE" id="PS50081">
    <property type="entry name" value="ZF_DAG_PE_2"/>
    <property type="match status" value="1"/>
</dbReference>
<reference evidence="9" key="1">
    <citation type="journal article" date="2020" name="PLoS Negl. Trop. Dis.">
        <title>High-quality nuclear genome for Sarcoptes scabiei-A critical resource for a neglected parasite.</title>
        <authorList>
            <person name="Korhonen P.K."/>
            <person name="Gasser R.B."/>
            <person name="Ma G."/>
            <person name="Wang T."/>
            <person name="Stroehlein A.J."/>
            <person name="Young N.D."/>
            <person name="Ang C.S."/>
            <person name="Fernando D.D."/>
            <person name="Lu H.C."/>
            <person name="Taylor S."/>
            <person name="Reynolds S.L."/>
            <person name="Mofiz E."/>
            <person name="Najaraj S.H."/>
            <person name="Gowda H."/>
            <person name="Madugundu A."/>
            <person name="Renuse S."/>
            <person name="Holt D."/>
            <person name="Pandey A."/>
            <person name="Papenfuss A.T."/>
            <person name="Fischer K."/>
        </authorList>
    </citation>
    <scope>NUCLEOTIDE SEQUENCE [LARGE SCALE GENOMIC DNA]</scope>
</reference>
<dbReference type="GO" id="GO:0051256">
    <property type="term" value="P:mitotic spindle midzone assembly"/>
    <property type="evidence" value="ECO:0007669"/>
    <property type="project" value="TreeGrafter"/>
</dbReference>
<feature type="region of interest" description="Disordered" evidence="4">
    <location>
        <begin position="144"/>
        <end position="207"/>
    </location>
</feature>
<keyword evidence="2" id="KW-0862">Zinc</keyword>
<dbReference type="Proteomes" id="UP000070412">
    <property type="component" value="Unassembled WGS sequence"/>
</dbReference>
<dbReference type="AlphaFoldDB" id="A0A834RC89"/>
<evidence type="ECO:0000259" key="5">
    <source>
        <dbReference type="PROSITE" id="PS50081"/>
    </source>
</evidence>
<dbReference type="GO" id="GO:0005096">
    <property type="term" value="F:GTPase activator activity"/>
    <property type="evidence" value="ECO:0007669"/>
    <property type="project" value="TreeGrafter"/>
</dbReference>
<dbReference type="GO" id="GO:0032154">
    <property type="term" value="C:cleavage furrow"/>
    <property type="evidence" value="ECO:0007669"/>
    <property type="project" value="TreeGrafter"/>
</dbReference>
<dbReference type="CDD" id="cd00029">
    <property type="entry name" value="C1"/>
    <property type="match status" value="1"/>
</dbReference>
<feature type="coiled-coil region" evidence="3">
    <location>
        <begin position="27"/>
        <end position="117"/>
    </location>
</feature>
<evidence type="ECO:0000256" key="3">
    <source>
        <dbReference type="SAM" id="Coils"/>
    </source>
</evidence>
<evidence type="ECO:0000256" key="4">
    <source>
        <dbReference type="SAM" id="MobiDB-lite"/>
    </source>
</evidence>
<sequence length="577" mass="65918">MMESPKLSLTASFDDLCRFQNSISYNEKTLLNELKKILKAYDQLRSKFLSKINDLDVANGQILKLKNENTCLKSDLADLKIKYEDKCMAYDDIYKDLTELKAKVQSFNENTKHYNAENISEDSNLDKDLHDRLQHLRQLSVTDIMKNSNEKGTKPIDIPNTLNVDKDEDDFDLSPVLSDISKPSSNSNNDSNFFSQGSHETNSDQANNAVTNNTINEYQTPLLFYQTPPTKSKFELSAKSLYGSALKTIEPIMNHRWQNKVSNLCNERCSNCDEKIELFNLCFVCYQCGQKVHKDCVKFASLSCSKYHKKLPGSNFPRSLIDFVNFENNKPLIPDLLLKCCDEIERRGLRIPSIYLIKRPSEITQNLMLNLLYPTEVKEKVSHLEIHSLCNVIIHFLRYLVDLNDPLIPGDLCIDSPIQLNSVIDLNFKVVKDIVHKLPVAKRDTLAFLMIHLRKVLKNSNVNFVTKENLVEVFAPLVIDFATLTDKNQIKHEKIISSLTMKTLLSISSDFWIQLTSTQSISTLDSDPIRNQLSFSVTVNHSDTDDDENNDRHIYKSPCAKSPENMSVYATPVVTGY</sequence>
<keyword evidence="9" id="KW-1185">Reference proteome</keyword>
<keyword evidence="3" id="KW-0175">Coiled coil</keyword>
<dbReference type="GO" id="GO:0007266">
    <property type="term" value="P:Rho protein signal transduction"/>
    <property type="evidence" value="ECO:0007669"/>
    <property type="project" value="TreeGrafter"/>
</dbReference>
<dbReference type="GO" id="GO:0051233">
    <property type="term" value="C:spindle midzone"/>
    <property type="evidence" value="ECO:0007669"/>
    <property type="project" value="TreeGrafter"/>
</dbReference>
<evidence type="ECO:0000256" key="1">
    <source>
        <dbReference type="ARBA" id="ARBA00022723"/>
    </source>
</evidence>
<dbReference type="OrthoDB" id="2218807at2759"/>
<dbReference type="SUPFAM" id="SSF48350">
    <property type="entry name" value="GTPase activation domain, GAP"/>
    <property type="match status" value="1"/>
</dbReference>
<dbReference type="InterPro" id="IPR002219">
    <property type="entry name" value="PKC_DAG/PE"/>
</dbReference>
<dbReference type="InterPro" id="IPR046349">
    <property type="entry name" value="C1-like_sf"/>
</dbReference>
<proteinExistence type="predicted"/>
<dbReference type="PANTHER" id="PTHR46199">
    <property type="entry name" value="RAC GTPASE-ACTIVATING PROTEIN 1"/>
    <property type="match status" value="1"/>
</dbReference>
<dbReference type="GO" id="GO:0005634">
    <property type="term" value="C:nucleus"/>
    <property type="evidence" value="ECO:0007669"/>
    <property type="project" value="TreeGrafter"/>
</dbReference>
<keyword evidence="1" id="KW-0479">Metal-binding</keyword>
<feature type="compositionally biased region" description="Low complexity" evidence="4">
    <location>
        <begin position="178"/>
        <end position="198"/>
    </location>
</feature>
<dbReference type="Pfam" id="PF00620">
    <property type="entry name" value="RhoGAP"/>
    <property type="match status" value="1"/>
</dbReference>
<gene>
    <name evidence="7" type="ORF">SSS_5355</name>
</gene>
<evidence type="ECO:0000313" key="7">
    <source>
        <dbReference type="EMBL" id="KAF7493833.1"/>
    </source>
</evidence>
<dbReference type="EMBL" id="WVUK01000054">
    <property type="protein sequence ID" value="KAF7493833.1"/>
    <property type="molecule type" value="Genomic_DNA"/>
</dbReference>
<evidence type="ECO:0000259" key="6">
    <source>
        <dbReference type="PROSITE" id="PS50238"/>
    </source>
</evidence>
<protein>
    <submittedName>
        <fullName evidence="7">Rac GTPase-activating protein 1</fullName>
    </submittedName>
</protein>
<dbReference type="InterPro" id="IPR008936">
    <property type="entry name" value="Rho_GTPase_activation_prot"/>
</dbReference>
<dbReference type="OMA" id="ICRERDH"/>
<evidence type="ECO:0000256" key="2">
    <source>
        <dbReference type="ARBA" id="ARBA00022833"/>
    </source>
</evidence>
<organism evidence="7">
    <name type="scientific">Sarcoptes scabiei</name>
    <name type="common">Itch mite</name>
    <name type="synonym">Acarus scabiei</name>
    <dbReference type="NCBI Taxonomy" id="52283"/>
    <lineage>
        <taxon>Eukaryota</taxon>
        <taxon>Metazoa</taxon>
        <taxon>Ecdysozoa</taxon>
        <taxon>Arthropoda</taxon>
        <taxon>Chelicerata</taxon>
        <taxon>Arachnida</taxon>
        <taxon>Acari</taxon>
        <taxon>Acariformes</taxon>
        <taxon>Sarcoptiformes</taxon>
        <taxon>Astigmata</taxon>
        <taxon>Psoroptidia</taxon>
        <taxon>Sarcoptoidea</taxon>
        <taxon>Sarcoptidae</taxon>
        <taxon>Sarcoptinae</taxon>
        <taxon>Sarcoptes</taxon>
    </lineage>
</organism>
<evidence type="ECO:0000313" key="9">
    <source>
        <dbReference type="Proteomes" id="UP000070412"/>
    </source>
</evidence>
<dbReference type="PROSITE" id="PS00479">
    <property type="entry name" value="ZF_DAG_PE_1"/>
    <property type="match status" value="1"/>
</dbReference>
<dbReference type="SUPFAM" id="SSF57889">
    <property type="entry name" value="Cysteine-rich domain"/>
    <property type="match status" value="1"/>
</dbReference>
<dbReference type="GO" id="GO:0097149">
    <property type="term" value="C:centralspindlin complex"/>
    <property type="evidence" value="ECO:0007669"/>
    <property type="project" value="TreeGrafter"/>
</dbReference>
<dbReference type="GO" id="GO:0046872">
    <property type="term" value="F:metal ion binding"/>
    <property type="evidence" value="ECO:0007669"/>
    <property type="project" value="UniProtKB-KW"/>
</dbReference>
<dbReference type="Gene3D" id="1.10.555.10">
    <property type="entry name" value="Rho GTPase activation protein"/>
    <property type="match status" value="1"/>
</dbReference>
<feature type="domain" description="Rho-GAP" evidence="6">
    <location>
        <begin position="318"/>
        <end position="512"/>
    </location>
</feature>
<feature type="domain" description="Phorbol-ester/DAG-type" evidence="5">
    <location>
        <begin position="254"/>
        <end position="304"/>
    </location>
</feature>
<evidence type="ECO:0000313" key="8">
    <source>
        <dbReference type="EnsemblMetazoa" id="KAF7493833.1"/>
    </source>
</evidence>
<dbReference type="InterPro" id="IPR000198">
    <property type="entry name" value="RhoGAP_dom"/>
</dbReference>
<reference evidence="7" key="2">
    <citation type="submission" date="2020-01" db="EMBL/GenBank/DDBJ databases">
        <authorList>
            <person name="Korhonen P.K.K."/>
            <person name="Guangxu M.G."/>
            <person name="Wang T.W."/>
            <person name="Stroehlein A.J.S."/>
            <person name="Young N.D."/>
            <person name="Ang C.-S.A."/>
            <person name="Fernando D.W.F."/>
            <person name="Lu H.L."/>
            <person name="Taylor S.T."/>
            <person name="Ehtesham M.E.M."/>
            <person name="Najaraj S.H.N."/>
            <person name="Harsha G.H.G."/>
            <person name="Madugundu A.M."/>
            <person name="Renuse S.R."/>
            <person name="Holt D.H."/>
            <person name="Pandey A.P."/>
            <person name="Papenfuss A.P."/>
            <person name="Gasser R.B.G."/>
            <person name="Fischer K.F."/>
        </authorList>
    </citation>
    <scope>NUCLEOTIDE SEQUENCE</scope>
    <source>
        <strain evidence="7">SSS_KF_BRIS2020</strain>
    </source>
</reference>
<reference evidence="8" key="3">
    <citation type="submission" date="2022-06" db="UniProtKB">
        <authorList>
            <consortium name="EnsemblMetazoa"/>
        </authorList>
    </citation>
    <scope>IDENTIFICATION</scope>
</reference>
<dbReference type="GO" id="GO:0000281">
    <property type="term" value="P:mitotic cytokinesis"/>
    <property type="evidence" value="ECO:0007669"/>
    <property type="project" value="TreeGrafter"/>
</dbReference>
<dbReference type="GO" id="GO:0030496">
    <property type="term" value="C:midbody"/>
    <property type="evidence" value="ECO:0007669"/>
    <property type="project" value="TreeGrafter"/>
</dbReference>
<accession>A0A834RC89</accession>
<dbReference type="SMART" id="SM00324">
    <property type="entry name" value="RhoGAP"/>
    <property type="match status" value="1"/>
</dbReference>
<name>A0A834RC89_SARSC</name>
<dbReference type="EnsemblMetazoa" id="SSS_5355s_mrna">
    <property type="protein sequence ID" value="KAF7493833.1"/>
    <property type="gene ID" value="SSS_5355"/>
</dbReference>
<dbReference type="PROSITE" id="PS50238">
    <property type="entry name" value="RHOGAP"/>
    <property type="match status" value="1"/>
</dbReference>